<name>A0AAW9JVX2_CARML</name>
<evidence type="ECO:0000256" key="5">
    <source>
        <dbReference type="ARBA" id="ARBA00022475"/>
    </source>
</evidence>
<dbReference type="Pfam" id="PF02706">
    <property type="entry name" value="Wzz"/>
    <property type="match status" value="1"/>
</dbReference>
<evidence type="ECO:0000256" key="7">
    <source>
        <dbReference type="ARBA" id="ARBA00022903"/>
    </source>
</evidence>
<evidence type="ECO:0000313" key="15">
    <source>
        <dbReference type="EMBL" id="MDZ5759758.1"/>
    </source>
</evidence>
<evidence type="ECO:0000256" key="6">
    <source>
        <dbReference type="ARBA" id="ARBA00022692"/>
    </source>
</evidence>
<dbReference type="Proteomes" id="UP001290462">
    <property type="component" value="Unassembled WGS sequence"/>
</dbReference>
<dbReference type="PANTHER" id="PTHR32309:SF13">
    <property type="entry name" value="FERRIC ENTEROBACTIN TRANSPORT PROTEIN FEPE"/>
    <property type="match status" value="1"/>
</dbReference>
<feature type="transmembrane region" description="Helical" evidence="12">
    <location>
        <begin position="174"/>
        <end position="198"/>
    </location>
</feature>
<evidence type="ECO:0000256" key="4">
    <source>
        <dbReference type="ARBA" id="ARBA00020739"/>
    </source>
</evidence>
<evidence type="ECO:0000256" key="3">
    <source>
        <dbReference type="ARBA" id="ARBA00006683"/>
    </source>
</evidence>
<dbReference type="InterPro" id="IPR050445">
    <property type="entry name" value="Bact_polysacc_biosynth/exp"/>
</dbReference>
<keyword evidence="9 12" id="KW-0472">Membrane</keyword>
<evidence type="ECO:0000259" key="14">
    <source>
        <dbReference type="Pfam" id="PF13807"/>
    </source>
</evidence>
<keyword evidence="10" id="KW-0270">Exopolysaccharide synthesis</keyword>
<dbReference type="Pfam" id="PF13807">
    <property type="entry name" value="GNVR"/>
    <property type="match status" value="1"/>
</dbReference>
<dbReference type="AlphaFoldDB" id="A0AAW9JVX2"/>
<dbReference type="InterPro" id="IPR003856">
    <property type="entry name" value="LPS_length_determ_N"/>
</dbReference>
<comment type="similarity">
    <text evidence="3">Belongs to the CpsC/CapA family.</text>
</comment>
<keyword evidence="8 12" id="KW-1133">Transmembrane helix</keyword>
<evidence type="ECO:0000256" key="2">
    <source>
        <dbReference type="ARBA" id="ARBA00005132"/>
    </source>
</evidence>
<comment type="subcellular location">
    <subcellularLocation>
        <location evidence="1">Cell membrane</location>
        <topology evidence="1">Multi-pass membrane protein</topology>
    </subcellularLocation>
</comment>
<evidence type="ECO:0000259" key="13">
    <source>
        <dbReference type="Pfam" id="PF02706"/>
    </source>
</evidence>
<dbReference type="GO" id="GO:0005886">
    <property type="term" value="C:plasma membrane"/>
    <property type="evidence" value="ECO:0007669"/>
    <property type="project" value="UniProtKB-SubCell"/>
</dbReference>
<dbReference type="PANTHER" id="PTHR32309">
    <property type="entry name" value="TYROSINE-PROTEIN KINASE"/>
    <property type="match status" value="1"/>
</dbReference>
<comment type="function">
    <text evidence="11">Required for CpsD phosphorylation. Involved in the regulation of capsular polysaccharide biosynthesis. May be part of a complex that directs the coordinated polymerization and export to the cell surface of the capsular polysaccharide.</text>
</comment>
<feature type="domain" description="Tyrosine-protein kinase G-rich" evidence="14">
    <location>
        <begin position="144"/>
        <end position="196"/>
    </location>
</feature>
<keyword evidence="7" id="KW-0972">Capsule biogenesis/degradation</keyword>
<comment type="pathway">
    <text evidence="2">Capsule biogenesis; capsule polysaccharide biosynthesis.</text>
</comment>
<dbReference type="RefSeq" id="WP_010052347.1">
    <property type="nucleotide sequence ID" value="NZ_CBCPJP010000014.1"/>
</dbReference>
<accession>A0AAW9JVX2</accession>
<feature type="transmembrane region" description="Helical" evidence="12">
    <location>
        <begin position="20"/>
        <end position="40"/>
    </location>
</feature>
<reference evidence="15" key="1">
    <citation type="submission" date="2023-08" db="EMBL/GenBank/DDBJ databases">
        <title>Genomic characterization of piscicolin 126 produced by Carnobacterium maltaromaticum CM22 strain isolated from salmon (Salmo salar).</title>
        <authorList>
            <person name="Gonzalez-Gragera E."/>
            <person name="Garcia-Lopez J.D."/>
            <person name="Teso-Perez C."/>
            <person name="Gimenez-Hernandez I."/>
            <person name="Peralta-Sanchez J.M."/>
            <person name="Valdivia E."/>
            <person name="Montalban-Lopez M."/>
            <person name="Martin-Platero A.M."/>
            <person name="Banos A."/>
            <person name="Martinez-Bueno M."/>
        </authorList>
    </citation>
    <scope>NUCLEOTIDE SEQUENCE</scope>
    <source>
        <strain evidence="15">CM22</strain>
    </source>
</reference>
<keyword evidence="6 12" id="KW-0812">Transmembrane</keyword>
<sequence>MDESMGLKKLLATIKQNKWWLMGGIVFSVFLMSLYLWFVATPIYQSNTQLLISQTEAKETPIQSQDIQANLELINTYSAIVTSPRILEEVGKELNNRYSEEHLVEAIKVSNASNSQIIEIIVEDRNPNATVEIANTTANVFKDQILEIMKVNNITVLSSAKKVKNPKPIRPQKTLMLTLSLFIGIVVGIICVFVQTFFDRSVKGPNDIQYVLGINLLGTVNTIKEND</sequence>
<gene>
    <name evidence="15" type="ORF">RAK27_13935</name>
</gene>
<dbReference type="InterPro" id="IPR032807">
    <property type="entry name" value="GNVR"/>
</dbReference>
<evidence type="ECO:0000256" key="9">
    <source>
        <dbReference type="ARBA" id="ARBA00023136"/>
    </source>
</evidence>
<evidence type="ECO:0000256" key="1">
    <source>
        <dbReference type="ARBA" id="ARBA00004651"/>
    </source>
</evidence>
<comment type="caution">
    <text evidence="15">The sequence shown here is derived from an EMBL/GenBank/DDBJ whole genome shotgun (WGS) entry which is preliminary data.</text>
</comment>
<evidence type="ECO:0000256" key="8">
    <source>
        <dbReference type="ARBA" id="ARBA00022989"/>
    </source>
</evidence>
<dbReference type="GO" id="GO:0000271">
    <property type="term" value="P:polysaccharide biosynthetic process"/>
    <property type="evidence" value="ECO:0007669"/>
    <property type="project" value="UniProtKB-KW"/>
</dbReference>
<dbReference type="GO" id="GO:0004713">
    <property type="term" value="F:protein tyrosine kinase activity"/>
    <property type="evidence" value="ECO:0007669"/>
    <property type="project" value="TreeGrafter"/>
</dbReference>
<evidence type="ECO:0000256" key="10">
    <source>
        <dbReference type="ARBA" id="ARBA00023169"/>
    </source>
</evidence>
<evidence type="ECO:0000313" key="16">
    <source>
        <dbReference type="Proteomes" id="UP001290462"/>
    </source>
</evidence>
<organism evidence="15 16">
    <name type="scientific">Carnobacterium maltaromaticum</name>
    <name type="common">Carnobacterium piscicola</name>
    <dbReference type="NCBI Taxonomy" id="2751"/>
    <lineage>
        <taxon>Bacteria</taxon>
        <taxon>Bacillati</taxon>
        <taxon>Bacillota</taxon>
        <taxon>Bacilli</taxon>
        <taxon>Lactobacillales</taxon>
        <taxon>Carnobacteriaceae</taxon>
        <taxon>Carnobacterium</taxon>
    </lineage>
</organism>
<keyword evidence="5" id="KW-1003">Cell membrane</keyword>
<dbReference type="EMBL" id="JAVBVO010000004">
    <property type="protein sequence ID" value="MDZ5759758.1"/>
    <property type="molecule type" value="Genomic_DNA"/>
</dbReference>
<evidence type="ECO:0000256" key="11">
    <source>
        <dbReference type="ARBA" id="ARBA00045736"/>
    </source>
</evidence>
<proteinExistence type="inferred from homology"/>
<feature type="domain" description="Polysaccharide chain length determinant N-terminal" evidence="13">
    <location>
        <begin position="5"/>
        <end position="94"/>
    </location>
</feature>
<evidence type="ECO:0000256" key="12">
    <source>
        <dbReference type="SAM" id="Phobius"/>
    </source>
</evidence>
<protein>
    <recommendedName>
        <fullName evidence="4">Capsular polysaccharide biosynthesis protein CpsC</fullName>
    </recommendedName>
</protein>